<dbReference type="EMBL" id="JACRYL010000023">
    <property type="protein sequence ID" value="MBC6112584.1"/>
    <property type="molecule type" value="Genomic_DNA"/>
</dbReference>
<keyword evidence="8" id="KW-0418">Kinase</keyword>
<keyword evidence="11" id="KW-0902">Two-component regulatory system</keyword>
<dbReference type="InterPro" id="IPR000700">
    <property type="entry name" value="PAS-assoc_C"/>
</dbReference>
<keyword evidence="4" id="KW-0597">Phosphoprotein</keyword>
<dbReference type="InterPro" id="IPR000014">
    <property type="entry name" value="PAS"/>
</dbReference>
<feature type="domain" description="PAC" evidence="15">
    <location>
        <begin position="542"/>
        <end position="597"/>
    </location>
</feature>
<sequence>MQNNENYPFMALGGEMGNLIREKDWSLTPLGDPSQWSSALKHSISMMLGTTFPTLICWGSEYIQFYNDAYRPILGQNKHPKSLGNRASDTFAEVWNTIGPMFAEVMNGKSVGFPNFMVPLNRNGYLEDCYFDFSYSPIKNEDGKIEGVLVICIETTEKIRAQAKLAVNEQNIRNMVRQAPVGMCIVKGKPLMLEEVNDLFLEIIGKDREIFKTVPYWVVNKEAAQLYEPITDHVLATGQTYHADEHKIMLIRKGIEETVYVNFVYEPILNIDGKVDAIMIVAIDVTENTNARRAIEQVTLELEASNEEMAATNEEMAVTNEELNETQEELIYLNRELSASETRFRSLVEQSPIPIALFKNMELNIDIVNESMLEIWGKSIDILGKPLAVAMPELIGQPFIAILQNVLLTGETFYGNEAPAHIIKNGVRVEGYFNFICQAVKDEKNNITGILQVVTDITEQVNARLEVQKAEEMMRMAIDAAKLGSWYIHPITKELIYNDTLAKLYGYEGEEKMTYEQAIGQVSAEFKTKIINEIEKAIADGGDYDITFSQHRFNDGEIIWLRSLGKITPEIKGEGSMFSGFVMDVTESKRDEQRKNDFIGMASHELKTPLTSIGAYIQLLLGFAKKNEDKFTSSALEKADKQVKKMTAMINGFLNVSRLESGKINIDKQRFDMAELIKEVEQEVVPTITRHRIIFAPVETTFVDVDRDKIGQVVTNLISNAVKYSPADSTIRVACVTEKDYALVSVRDEGIGISEEDLQKVFERYYRVEHPLSITVAGFGIGLYLCAEIIHRHNGRIWAESETGNGSVFYFTLPILKNN</sequence>
<dbReference type="NCBIfam" id="TIGR00229">
    <property type="entry name" value="sensory_box"/>
    <property type="match status" value="2"/>
</dbReference>
<gene>
    <name evidence="16" type="ORF">H7U22_19345</name>
</gene>
<evidence type="ECO:0000256" key="11">
    <source>
        <dbReference type="ARBA" id="ARBA00023012"/>
    </source>
</evidence>
<keyword evidence="10" id="KW-1133">Transmembrane helix</keyword>
<dbReference type="SUPFAM" id="SSF55874">
    <property type="entry name" value="ATPase domain of HSP90 chaperone/DNA topoisomerase II/histidine kinase"/>
    <property type="match status" value="1"/>
</dbReference>
<dbReference type="Pfam" id="PF00512">
    <property type="entry name" value="HisKA"/>
    <property type="match status" value="1"/>
</dbReference>
<dbReference type="Proteomes" id="UP000652755">
    <property type="component" value="Unassembled WGS sequence"/>
</dbReference>
<dbReference type="InterPro" id="IPR003661">
    <property type="entry name" value="HisK_dim/P_dom"/>
</dbReference>
<feature type="domain" description="Histidine kinase" evidence="14">
    <location>
        <begin position="601"/>
        <end position="817"/>
    </location>
</feature>
<evidence type="ECO:0000259" key="15">
    <source>
        <dbReference type="PROSITE" id="PS50113"/>
    </source>
</evidence>
<proteinExistence type="predicted"/>
<evidence type="ECO:0000256" key="2">
    <source>
        <dbReference type="ARBA" id="ARBA00004141"/>
    </source>
</evidence>
<dbReference type="PROSITE" id="PS50109">
    <property type="entry name" value="HIS_KIN"/>
    <property type="match status" value="1"/>
</dbReference>
<dbReference type="InterPro" id="IPR005467">
    <property type="entry name" value="His_kinase_dom"/>
</dbReference>
<evidence type="ECO:0000256" key="4">
    <source>
        <dbReference type="ARBA" id="ARBA00022553"/>
    </source>
</evidence>
<evidence type="ECO:0000256" key="6">
    <source>
        <dbReference type="ARBA" id="ARBA00022692"/>
    </source>
</evidence>
<dbReference type="PANTHER" id="PTHR42878:SF7">
    <property type="entry name" value="SENSOR HISTIDINE KINASE GLRK"/>
    <property type="match status" value="1"/>
</dbReference>
<evidence type="ECO:0000256" key="12">
    <source>
        <dbReference type="ARBA" id="ARBA00023136"/>
    </source>
</evidence>
<dbReference type="EC" id="2.7.13.3" evidence="3"/>
<dbReference type="InterPro" id="IPR050351">
    <property type="entry name" value="BphY/WalK/GraS-like"/>
</dbReference>
<keyword evidence="17" id="KW-1185">Reference proteome</keyword>
<evidence type="ECO:0000259" key="14">
    <source>
        <dbReference type="PROSITE" id="PS50109"/>
    </source>
</evidence>
<accession>A0ABR7KXG9</accession>
<evidence type="ECO:0000256" key="10">
    <source>
        <dbReference type="ARBA" id="ARBA00022989"/>
    </source>
</evidence>
<dbReference type="PANTHER" id="PTHR42878">
    <property type="entry name" value="TWO-COMPONENT HISTIDINE KINASE"/>
    <property type="match status" value="1"/>
</dbReference>
<evidence type="ECO:0000256" key="3">
    <source>
        <dbReference type="ARBA" id="ARBA00012438"/>
    </source>
</evidence>
<dbReference type="InterPro" id="IPR036890">
    <property type="entry name" value="HATPase_C_sf"/>
</dbReference>
<protein>
    <recommendedName>
        <fullName evidence="3">histidine kinase</fullName>
        <ecNumber evidence="3">2.7.13.3</ecNumber>
    </recommendedName>
</protein>
<keyword evidence="7" id="KW-0547">Nucleotide-binding</keyword>
<evidence type="ECO:0000256" key="13">
    <source>
        <dbReference type="SAM" id="Coils"/>
    </source>
</evidence>
<dbReference type="SUPFAM" id="SSF47384">
    <property type="entry name" value="Homodimeric domain of signal transducing histidine kinase"/>
    <property type="match status" value="1"/>
</dbReference>
<dbReference type="SMART" id="SM00086">
    <property type="entry name" value="PAC"/>
    <property type="match status" value="3"/>
</dbReference>
<comment type="subcellular location">
    <subcellularLocation>
        <location evidence="2">Membrane</location>
        <topology evidence="2">Multi-pass membrane protein</topology>
    </subcellularLocation>
</comment>
<comment type="catalytic activity">
    <reaction evidence="1">
        <text>ATP + protein L-histidine = ADP + protein N-phospho-L-histidine.</text>
        <dbReference type="EC" id="2.7.13.3"/>
    </reaction>
</comment>
<evidence type="ECO:0000256" key="9">
    <source>
        <dbReference type="ARBA" id="ARBA00022840"/>
    </source>
</evidence>
<reference evidence="16 17" key="1">
    <citation type="submission" date="2020-08" db="EMBL/GenBank/DDBJ databases">
        <authorList>
            <person name="Sun Q."/>
            <person name="Inoue M."/>
        </authorList>
    </citation>
    <scope>NUCLEOTIDE SEQUENCE [LARGE SCALE GENOMIC DNA]</scope>
    <source>
        <strain evidence="16 17">CCM 8938</strain>
    </source>
</reference>
<dbReference type="SMART" id="SM00388">
    <property type="entry name" value="HisKA"/>
    <property type="match status" value="1"/>
</dbReference>
<dbReference type="InterPro" id="IPR035965">
    <property type="entry name" value="PAS-like_dom_sf"/>
</dbReference>
<dbReference type="Gene3D" id="1.10.287.130">
    <property type="match status" value="1"/>
</dbReference>
<dbReference type="Gene3D" id="3.30.565.10">
    <property type="entry name" value="Histidine kinase-like ATPase, C-terminal domain"/>
    <property type="match status" value="1"/>
</dbReference>
<dbReference type="SMART" id="SM00387">
    <property type="entry name" value="HATPase_c"/>
    <property type="match status" value="1"/>
</dbReference>
<dbReference type="Pfam" id="PF08448">
    <property type="entry name" value="PAS_4"/>
    <property type="match status" value="2"/>
</dbReference>
<keyword evidence="5" id="KW-0808">Transferase</keyword>
<dbReference type="InterPro" id="IPR004358">
    <property type="entry name" value="Sig_transdc_His_kin-like_C"/>
</dbReference>
<evidence type="ECO:0000256" key="7">
    <source>
        <dbReference type="ARBA" id="ARBA00022741"/>
    </source>
</evidence>
<dbReference type="InterPro" id="IPR036097">
    <property type="entry name" value="HisK_dim/P_sf"/>
</dbReference>
<dbReference type="Gene3D" id="3.30.450.20">
    <property type="entry name" value="PAS domain"/>
    <property type="match status" value="4"/>
</dbReference>
<organism evidence="16 17">
    <name type="scientific">Pedobacter fastidiosus</name>
    <dbReference type="NCBI Taxonomy" id="2765361"/>
    <lineage>
        <taxon>Bacteria</taxon>
        <taxon>Pseudomonadati</taxon>
        <taxon>Bacteroidota</taxon>
        <taxon>Sphingobacteriia</taxon>
        <taxon>Sphingobacteriales</taxon>
        <taxon>Sphingobacteriaceae</taxon>
        <taxon>Pedobacter</taxon>
    </lineage>
</organism>
<dbReference type="Pfam" id="PF02518">
    <property type="entry name" value="HATPase_c"/>
    <property type="match status" value="1"/>
</dbReference>
<evidence type="ECO:0000256" key="1">
    <source>
        <dbReference type="ARBA" id="ARBA00000085"/>
    </source>
</evidence>
<dbReference type="InterPro" id="IPR001610">
    <property type="entry name" value="PAC"/>
</dbReference>
<name>A0ABR7KXG9_9SPHI</name>
<comment type="caution">
    <text evidence="16">The sequence shown here is derived from an EMBL/GenBank/DDBJ whole genome shotgun (WGS) entry which is preliminary data.</text>
</comment>
<evidence type="ECO:0000256" key="5">
    <source>
        <dbReference type="ARBA" id="ARBA00022679"/>
    </source>
</evidence>
<evidence type="ECO:0000313" key="16">
    <source>
        <dbReference type="EMBL" id="MBC6112584.1"/>
    </source>
</evidence>
<keyword evidence="6" id="KW-0812">Transmembrane</keyword>
<evidence type="ECO:0000256" key="8">
    <source>
        <dbReference type="ARBA" id="ARBA00022777"/>
    </source>
</evidence>
<feature type="coiled-coil region" evidence="13">
    <location>
        <begin position="288"/>
        <end position="343"/>
    </location>
</feature>
<dbReference type="SUPFAM" id="SSF55785">
    <property type="entry name" value="PYP-like sensor domain (PAS domain)"/>
    <property type="match status" value="3"/>
</dbReference>
<dbReference type="CDD" id="cd00082">
    <property type="entry name" value="HisKA"/>
    <property type="match status" value="1"/>
</dbReference>
<dbReference type="SMART" id="SM00091">
    <property type="entry name" value="PAS"/>
    <property type="match status" value="3"/>
</dbReference>
<dbReference type="PROSITE" id="PS50113">
    <property type="entry name" value="PAC"/>
    <property type="match status" value="2"/>
</dbReference>
<keyword evidence="12" id="KW-0472">Membrane</keyword>
<keyword evidence="9" id="KW-0067">ATP-binding</keyword>
<dbReference type="RefSeq" id="WP_187073004.1">
    <property type="nucleotide sequence ID" value="NZ_JACRYL010000023.1"/>
</dbReference>
<dbReference type="PRINTS" id="PR00344">
    <property type="entry name" value="BCTRLSENSOR"/>
</dbReference>
<dbReference type="InterPro" id="IPR013656">
    <property type="entry name" value="PAS_4"/>
</dbReference>
<evidence type="ECO:0000313" key="17">
    <source>
        <dbReference type="Proteomes" id="UP000652755"/>
    </source>
</evidence>
<keyword evidence="13" id="KW-0175">Coiled coil</keyword>
<feature type="domain" description="PAC" evidence="15">
    <location>
        <begin position="242"/>
        <end position="297"/>
    </location>
</feature>
<dbReference type="InterPro" id="IPR003594">
    <property type="entry name" value="HATPase_dom"/>
</dbReference>